<dbReference type="InterPro" id="IPR008927">
    <property type="entry name" value="6-PGluconate_DH-like_C_sf"/>
</dbReference>
<dbReference type="Proteomes" id="UP001168146">
    <property type="component" value="Unassembled WGS sequence"/>
</dbReference>
<feature type="compositionally biased region" description="Basic and acidic residues" evidence="6">
    <location>
        <begin position="494"/>
        <end position="506"/>
    </location>
</feature>
<protein>
    <recommendedName>
        <fullName evidence="2">2-dehydropantoate 2-reductase</fullName>
        <ecNumber evidence="2">1.1.1.169</ecNumber>
    </recommendedName>
    <alternativeName>
        <fullName evidence="5">Ketopantoate reductase</fullName>
    </alternativeName>
</protein>
<evidence type="ECO:0000313" key="10">
    <source>
        <dbReference type="Proteomes" id="UP001168146"/>
    </source>
</evidence>
<dbReference type="GO" id="GO:0050661">
    <property type="term" value="F:NADP binding"/>
    <property type="evidence" value="ECO:0007669"/>
    <property type="project" value="TreeGrafter"/>
</dbReference>
<proteinExistence type="inferred from homology"/>
<dbReference type="GO" id="GO:0005739">
    <property type="term" value="C:mitochondrion"/>
    <property type="evidence" value="ECO:0007669"/>
    <property type="project" value="TreeGrafter"/>
</dbReference>
<dbReference type="Gene3D" id="1.10.1040.10">
    <property type="entry name" value="N-(1-d-carboxylethyl)-l-norvaline Dehydrogenase, domain 2"/>
    <property type="match status" value="1"/>
</dbReference>
<accession>A0AAN6J4T4</accession>
<evidence type="ECO:0000256" key="4">
    <source>
        <dbReference type="ARBA" id="ARBA00023002"/>
    </source>
</evidence>
<dbReference type="InterPro" id="IPR050838">
    <property type="entry name" value="Ketopantoate_reductase"/>
</dbReference>
<evidence type="ECO:0000313" key="9">
    <source>
        <dbReference type="EMBL" id="KAK0316939.1"/>
    </source>
</evidence>
<feature type="region of interest" description="Disordered" evidence="6">
    <location>
        <begin position="1"/>
        <end position="39"/>
    </location>
</feature>
<feature type="domain" description="Ketopantoate reductase C-terminal" evidence="8">
    <location>
        <begin position="355"/>
        <end position="471"/>
    </location>
</feature>
<evidence type="ECO:0000256" key="3">
    <source>
        <dbReference type="ARBA" id="ARBA00022857"/>
    </source>
</evidence>
<sequence length="529" mass="58640">MEARAPMERESRDIGGDAEREAQEHDFAESEQADVNSLRESLDTVKRQNASLSNVSPRIYILGTGSIGKLVAHSLRGIANPPPITLLLHRYDLLQAWEEGSKEITIQDGDFKVRQGGCDVELLPEVRRQHGVVLKAGKRDVYDAAGEHMLPHEAAMILKQEARAGPQEQPVKNMQDQPGTLDEEDEAQVQQPVPLEDAYYIPGAGKSTYVRSTEPIQNLIVTTKAAYTVPALLRVRNRISPSTTICFLQNGMGVIDDVNKQLFESEDQRPSYMQGIITHGVNVPPEVAKRDPFFAVHAGHGTIALGVMPRKPRISDGAEKDTDSSEIWSPSARYLLRTLTRSPVLCAVGFSPTELLQQQLEKVAVNSVLNPLTSLLDARNGALQYNHALTRTLRLLLAETSLVIRSLPELQAIPNINTRFSARRLESLVKSVAEKTQDNISSMLADVRAGRRTEIEYINGYIVRRGEEVGLKPILQHQNLDKQQRRSSAIGKQQKADTVRSKAESSSLDIDHQLKTAITLEISGREMQV</sequence>
<dbReference type="Gene3D" id="3.40.50.720">
    <property type="entry name" value="NAD(P)-binding Rossmann-like Domain"/>
    <property type="match status" value="1"/>
</dbReference>
<evidence type="ECO:0000256" key="2">
    <source>
        <dbReference type="ARBA" id="ARBA00013014"/>
    </source>
</evidence>
<evidence type="ECO:0000256" key="1">
    <source>
        <dbReference type="ARBA" id="ARBA00007870"/>
    </source>
</evidence>
<feature type="compositionally biased region" description="Basic and acidic residues" evidence="6">
    <location>
        <begin position="1"/>
        <end position="28"/>
    </location>
</feature>
<evidence type="ECO:0000259" key="8">
    <source>
        <dbReference type="Pfam" id="PF08546"/>
    </source>
</evidence>
<dbReference type="InterPro" id="IPR013752">
    <property type="entry name" value="KPA_reductase"/>
</dbReference>
<dbReference type="InterPro" id="IPR036291">
    <property type="entry name" value="NAD(P)-bd_dom_sf"/>
</dbReference>
<dbReference type="PANTHER" id="PTHR43765:SF2">
    <property type="entry name" value="2-DEHYDROPANTOATE 2-REDUCTASE"/>
    <property type="match status" value="1"/>
</dbReference>
<evidence type="ECO:0000256" key="5">
    <source>
        <dbReference type="ARBA" id="ARBA00032024"/>
    </source>
</evidence>
<dbReference type="InterPro" id="IPR003710">
    <property type="entry name" value="ApbA"/>
</dbReference>
<evidence type="ECO:0000259" key="7">
    <source>
        <dbReference type="Pfam" id="PF02558"/>
    </source>
</evidence>
<feature type="region of interest" description="Disordered" evidence="6">
    <location>
        <begin position="482"/>
        <end position="506"/>
    </location>
</feature>
<comment type="caution">
    <text evidence="9">The sequence shown here is derived from an EMBL/GenBank/DDBJ whole genome shotgun (WGS) entry which is preliminary data.</text>
</comment>
<gene>
    <name evidence="9" type="primary">PAN5_1</name>
    <name evidence="9" type="ORF">LTR82_012081</name>
</gene>
<comment type="similarity">
    <text evidence="1">Belongs to the ketopantoate reductase family.</text>
</comment>
<name>A0AAN6J4T4_9PEZI</name>
<dbReference type="Pfam" id="PF08546">
    <property type="entry name" value="ApbA_C"/>
    <property type="match status" value="1"/>
</dbReference>
<evidence type="ECO:0000256" key="6">
    <source>
        <dbReference type="SAM" id="MobiDB-lite"/>
    </source>
</evidence>
<keyword evidence="4" id="KW-0560">Oxidoreductase</keyword>
<dbReference type="SUPFAM" id="SSF51735">
    <property type="entry name" value="NAD(P)-binding Rossmann-fold domains"/>
    <property type="match status" value="1"/>
</dbReference>
<dbReference type="AlphaFoldDB" id="A0AAN6J4T4"/>
<dbReference type="NCBIfam" id="TIGR00745">
    <property type="entry name" value="apbA_panE"/>
    <property type="match status" value="1"/>
</dbReference>
<dbReference type="Pfam" id="PF02558">
    <property type="entry name" value="ApbA"/>
    <property type="match status" value="1"/>
</dbReference>
<dbReference type="SUPFAM" id="SSF48179">
    <property type="entry name" value="6-phosphogluconate dehydrogenase C-terminal domain-like"/>
    <property type="match status" value="1"/>
</dbReference>
<dbReference type="GO" id="GO:0015940">
    <property type="term" value="P:pantothenate biosynthetic process"/>
    <property type="evidence" value="ECO:0007669"/>
    <property type="project" value="InterPro"/>
</dbReference>
<dbReference type="InterPro" id="IPR013332">
    <property type="entry name" value="KPR_N"/>
</dbReference>
<dbReference type="EMBL" id="JASUXU010000047">
    <property type="protein sequence ID" value="KAK0316939.1"/>
    <property type="molecule type" value="Genomic_DNA"/>
</dbReference>
<reference evidence="9" key="1">
    <citation type="submission" date="2021-12" db="EMBL/GenBank/DDBJ databases">
        <title>Black yeast isolated from Biological Soil Crust.</title>
        <authorList>
            <person name="Kurbessoian T."/>
        </authorList>
    </citation>
    <scope>NUCLEOTIDE SEQUENCE</scope>
    <source>
        <strain evidence="9">CCFEE 5208</strain>
    </source>
</reference>
<feature type="domain" description="Ketopantoate reductase N-terminal" evidence="7">
    <location>
        <begin position="180"/>
        <end position="309"/>
    </location>
</feature>
<keyword evidence="3" id="KW-0521">NADP</keyword>
<dbReference type="GO" id="GO:0008677">
    <property type="term" value="F:2-dehydropantoate 2-reductase activity"/>
    <property type="evidence" value="ECO:0007669"/>
    <property type="project" value="UniProtKB-EC"/>
</dbReference>
<dbReference type="PANTHER" id="PTHR43765">
    <property type="entry name" value="2-DEHYDROPANTOATE 2-REDUCTASE-RELATED"/>
    <property type="match status" value="1"/>
</dbReference>
<organism evidence="9 10">
    <name type="scientific">Friedmanniomyces endolithicus</name>
    <dbReference type="NCBI Taxonomy" id="329885"/>
    <lineage>
        <taxon>Eukaryota</taxon>
        <taxon>Fungi</taxon>
        <taxon>Dikarya</taxon>
        <taxon>Ascomycota</taxon>
        <taxon>Pezizomycotina</taxon>
        <taxon>Dothideomycetes</taxon>
        <taxon>Dothideomycetidae</taxon>
        <taxon>Mycosphaerellales</taxon>
        <taxon>Teratosphaeriaceae</taxon>
        <taxon>Friedmanniomyces</taxon>
    </lineage>
</organism>
<dbReference type="InterPro" id="IPR013328">
    <property type="entry name" value="6PGD_dom2"/>
</dbReference>
<dbReference type="EC" id="1.1.1.169" evidence="2"/>